<name>A0AAN7P6K7_MYCAM</name>
<sequence>MACVEGGKIRVNVEWLVAIFCAALNSRTWQSLPHQKALKLLSDLCFHRITESHRLEKTFKIIESNHKPNTTEATTIPCP</sequence>
<comment type="caution">
    <text evidence="1">The sequence shown here is derived from an EMBL/GenBank/DDBJ whole genome shotgun (WGS) entry which is preliminary data.</text>
</comment>
<gene>
    <name evidence="1" type="ORF">QYF61_017826</name>
</gene>
<reference evidence="1 2" key="1">
    <citation type="journal article" date="2023" name="J. Hered.">
        <title>Chromosome-level genome of the wood stork (Mycteria americana) provides insight into avian chromosome evolution.</title>
        <authorList>
            <person name="Flamio R. Jr."/>
            <person name="Ramstad K.M."/>
        </authorList>
    </citation>
    <scope>NUCLEOTIDE SEQUENCE [LARGE SCALE GENOMIC DNA]</scope>
    <source>
        <strain evidence="1">JAX WOST 10</strain>
    </source>
</reference>
<protein>
    <submittedName>
        <fullName evidence="1">Uncharacterized protein</fullName>
    </submittedName>
</protein>
<proteinExistence type="predicted"/>
<accession>A0AAN7P6K7</accession>
<dbReference type="EMBL" id="JAUNZN010000004">
    <property type="protein sequence ID" value="KAK4822621.1"/>
    <property type="molecule type" value="Genomic_DNA"/>
</dbReference>
<organism evidence="1 2">
    <name type="scientific">Mycteria americana</name>
    <name type="common">Wood stork</name>
    <dbReference type="NCBI Taxonomy" id="33587"/>
    <lineage>
        <taxon>Eukaryota</taxon>
        <taxon>Metazoa</taxon>
        <taxon>Chordata</taxon>
        <taxon>Craniata</taxon>
        <taxon>Vertebrata</taxon>
        <taxon>Euteleostomi</taxon>
        <taxon>Archelosauria</taxon>
        <taxon>Archosauria</taxon>
        <taxon>Dinosauria</taxon>
        <taxon>Saurischia</taxon>
        <taxon>Theropoda</taxon>
        <taxon>Coelurosauria</taxon>
        <taxon>Aves</taxon>
        <taxon>Neognathae</taxon>
        <taxon>Neoaves</taxon>
        <taxon>Aequornithes</taxon>
        <taxon>Ciconiiformes</taxon>
        <taxon>Ciconiidae</taxon>
        <taxon>Mycteria</taxon>
    </lineage>
</organism>
<evidence type="ECO:0000313" key="2">
    <source>
        <dbReference type="Proteomes" id="UP001333110"/>
    </source>
</evidence>
<keyword evidence="2" id="KW-1185">Reference proteome</keyword>
<evidence type="ECO:0000313" key="1">
    <source>
        <dbReference type="EMBL" id="KAK4822621.1"/>
    </source>
</evidence>
<dbReference type="AlphaFoldDB" id="A0AAN7P6K7"/>
<dbReference type="Proteomes" id="UP001333110">
    <property type="component" value="Unassembled WGS sequence"/>
</dbReference>